<sequence length="53" mass="5452">MIDLHTHSTVSDGSEPPAQVVRLAAAAGLRAVALTDHDRFDGLAEAGAEAARL</sequence>
<dbReference type="PANTHER" id="PTHR42924:SF3">
    <property type="entry name" value="POLYMERASE_HISTIDINOL PHOSPHATASE N-TERMINAL DOMAIN-CONTAINING PROTEIN"/>
    <property type="match status" value="1"/>
</dbReference>
<dbReference type="InterPro" id="IPR052018">
    <property type="entry name" value="PHP_domain"/>
</dbReference>
<gene>
    <name evidence="2" type="ORF">ACFFRE_09970</name>
</gene>
<accession>A0ABV6C447</accession>
<dbReference type="InterPro" id="IPR016195">
    <property type="entry name" value="Pol/histidinol_Pase-like"/>
</dbReference>
<protein>
    <submittedName>
        <fullName evidence="2">PHP domain-containing protein</fullName>
    </submittedName>
</protein>
<evidence type="ECO:0000313" key="2">
    <source>
        <dbReference type="EMBL" id="MFC0082458.1"/>
    </source>
</evidence>
<comment type="caution">
    <text evidence="2">The sequence shown here is derived from an EMBL/GenBank/DDBJ whole genome shotgun (WGS) entry which is preliminary data.</text>
</comment>
<dbReference type="Pfam" id="PF02811">
    <property type="entry name" value="PHP"/>
    <property type="match status" value="1"/>
</dbReference>
<dbReference type="EMBL" id="JBHLYQ010000105">
    <property type="protein sequence ID" value="MFC0082458.1"/>
    <property type="molecule type" value="Genomic_DNA"/>
</dbReference>
<dbReference type="SMART" id="SM00481">
    <property type="entry name" value="POLIIIAc"/>
    <property type="match status" value="1"/>
</dbReference>
<feature type="domain" description="Polymerase/histidinol phosphatase N-terminal" evidence="1">
    <location>
        <begin position="2"/>
        <end position="50"/>
    </location>
</feature>
<name>A0ABV6C447_9ACTN</name>
<dbReference type="InterPro" id="IPR004013">
    <property type="entry name" value="PHP_dom"/>
</dbReference>
<dbReference type="SUPFAM" id="SSF89550">
    <property type="entry name" value="PHP domain-like"/>
    <property type="match status" value="1"/>
</dbReference>
<proteinExistence type="predicted"/>
<keyword evidence="3" id="KW-1185">Reference proteome</keyword>
<evidence type="ECO:0000313" key="3">
    <source>
        <dbReference type="Proteomes" id="UP001589788"/>
    </source>
</evidence>
<evidence type="ECO:0000259" key="1">
    <source>
        <dbReference type="SMART" id="SM00481"/>
    </source>
</evidence>
<reference evidence="2 3" key="1">
    <citation type="submission" date="2024-09" db="EMBL/GenBank/DDBJ databases">
        <authorList>
            <person name="Sun Q."/>
            <person name="Mori K."/>
        </authorList>
    </citation>
    <scope>NUCLEOTIDE SEQUENCE [LARGE SCALE GENOMIC DNA]</scope>
    <source>
        <strain evidence="2 3">JCM 15389</strain>
    </source>
</reference>
<dbReference type="InterPro" id="IPR003141">
    <property type="entry name" value="Pol/His_phosphatase_N"/>
</dbReference>
<dbReference type="RefSeq" id="WP_377790064.1">
    <property type="nucleotide sequence ID" value="NZ_JBHLYQ010000105.1"/>
</dbReference>
<feature type="non-terminal residue" evidence="2">
    <location>
        <position position="53"/>
    </location>
</feature>
<dbReference type="Proteomes" id="UP001589788">
    <property type="component" value="Unassembled WGS sequence"/>
</dbReference>
<organism evidence="2 3">
    <name type="scientific">Aciditerrimonas ferrireducens</name>
    <dbReference type="NCBI Taxonomy" id="667306"/>
    <lineage>
        <taxon>Bacteria</taxon>
        <taxon>Bacillati</taxon>
        <taxon>Actinomycetota</taxon>
        <taxon>Acidimicrobiia</taxon>
        <taxon>Acidimicrobiales</taxon>
        <taxon>Acidimicrobiaceae</taxon>
        <taxon>Aciditerrimonas</taxon>
    </lineage>
</organism>
<dbReference type="Gene3D" id="3.20.20.140">
    <property type="entry name" value="Metal-dependent hydrolases"/>
    <property type="match status" value="1"/>
</dbReference>
<dbReference type="PANTHER" id="PTHR42924">
    <property type="entry name" value="EXONUCLEASE"/>
    <property type="match status" value="1"/>
</dbReference>